<dbReference type="EMBL" id="MU629618">
    <property type="protein sequence ID" value="KAJ1255920.1"/>
    <property type="molecule type" value="Genomic_DNA"/>
</dbReference>
<proteinExistence type="predicted"/>
<dbReference type="AlphaFoldDB" id="A0A9W7XB73"/>
<name>A0A9W7XB73_9POAL</name>
<comment type="caution">
    <text evidence="1">The sequence shown here is derived from an EMBL/GenBank/DDBJ whole genome shotgun (WGS) entry which is preliminary data.</text>
</comment>
<gene>
    <name evidence="1" type="ORF">BS78_K137300</name>
</gene>
<reference evidence="1 2" key="1">
    <citation type="submission" date="2022-10" db="EMBL/GenBank/DDBJ databases">
        <title>WGS assembly of Paspalum vaginatum 540-79.</title>
        <authorList>
            <person name="Sun G."/>
            <person name="Wase N."/>
            <person name="Shu S."/>
            <person name="Jenkins J."/>
            <person name="Zhou B."/>
            <person name="Torres-Rodriguez J."/>
            <person name="Chen C."/>
            <person name="Sandor L."/>
            <person name="Plott C."/>
            <person name="Yoshinga Y."/>
            <person name="Daum C."/>
            <person name="Qi P."/>
            <person name="Barry K."/>
            <person name="Lipzen A."/>
            <person name="Berry L."/>
            <person name="Pedersen C."/>
            <person name="Gottilla T."/>
            <person name="Foltz A."/>
            <person name="Yu H."/>
            <person name="O'Malley R."/>
            <person name="Zhang C."/>
            <person name="Devos K."/>
            <person name="Sigmon B."/>
            <person name="Yu B."/>
            <person name="Obata T."/>
            <person name="Schmutz J."/>
            <person name="Schnable J."/>
        </authorList>
    </citation>
    <scope>NUCLEOTIDE SEQUENCE [LARGE SCALE GENOMIC DNA]</scope>
    <source>
        <strain evidence="2">cv. 540-79</strain>
    </source>
</reference>
<sequence>MRIMLLGALEASIGPDGKRNRSMGRELDRISRGLCTKIPIHVTEGKRRPEAPMQAGGGIIPRQHMPIFPHWKECKKKENKIHMENYIGKIGAQFTMDTNNNAIKAACADLLKGGQRQMRYQLKKIFQWDTSKSSEDHITIEVYN</sequence>
<evidence type="ECO:0000313" key="1">
    <source>
        <dbReference type="EMBL" id="KAJ1255920.1"/>
    </source>
</evidence>
<dbReference type="Proteomes" id="UP001164776">
    <property type="component" value="Unassembled WGS sequence"/>
</dbReference>
<dbReference type="PANTHER" id="PTHR33063">
    <property type="entry name" value="OS02G0583500 PROTEIN"/>
    <property type="match status" value="1"/>
</dbReference>
<evidence type="ECO:0000313" key="2">
    <source>
        <dbReference type="Proteomes" id="UP001164776"/>
    </source>
</evidence>
<dbReference type="OrthoDB" id="695949at2759"/>
<organism evidence="1 2">
    <name type="scientific">Paspalum vaginatum</name>
    <name type="common">seashore paspalum</name>
    <dbReference type="NCBI Taxonomy" id="158149"/>
    <lineage>
        <taxon>Eukaryota</taxon>
        <taxon>Viridiplantae</taxon>
        <taxon>Streptophyta</taxon>
        <taxon>Embryophyta</taxon>
        <taxon>Tracheophyta</taxon>
        <taxon>Spermatophyta</taxon>
        <taxon>Magnoliopsida</taxon>
        <taxon>Liliopsida</taxon>
        <taxon>Poales</taxon>
        <taxon>Poaceae</taxon>
        <taxon>PACMAD clade</taxon>
        <taxon>Panicoideae</taxon>
        <taxon>Andropogonodae</taxon>
        <taxon>Paspaleae</taxon>
        <taxon>Paspalinae</taxon>
        <taxon>Paspalum</taxon>
    </lineage>
</organism>
<keyword evidence="2" id="KW-1185">Reference proteome</keyword>
<accession>A0A9W7XB73</accession>
<dbReference type="PANTHER" id="PTHR33063:SF16">
    <property type="entry name" value="OS02G0241300 PROTEIN"/>
    <property type="match status" value="1"/>
</dbReference>
<protein>
    <submittedName>
        <fullName evidence="1">Uncharacterized protein</fullName>
    </submittedName>
</protein>